<dbReference type="EMBL" id="JXCE01000343">
    <property type="protein sequence ID" value="KPA37912.1"/>
    <property type="molecule type" value="Genomic_DNA"/>
</dbReference>
<accession>A0A0M9ER41</accession>
<dbReference type="Proteomes" id="UP000037904">
    <property type="component" value="Unassembled WGS sequence"/>
</dbReference>
<feature type="compositionally biased region" description="Acidic residues" evidence="1">
    <location>
        <begin position="21"/>
        <end position="31"/>
    </location>
</feature>
<name>A0A0M9ER41_FUSLA</name>
<gene>
    <name evidence="2" type="ORF">FLAG1_09263</name>
</gene>
<feature type="region of interest" description="Disordered" evidence="1">
    <location>
        <begin position="1"/>
        <end position="64"/>
    </location>
</feature>
<proteinExistence type="predicted"/>
<organism evidence="2 3">
    <name type="scientific">Fusarium langsethiae</name>
    <dbReference type="NCBI Taxonomy" id="179993"/>
    <lineage>
        <taxon>Eukaryota</taxon>
        <taxon>Fungi</taxon>
        <taxon>Dikarya</taxon>
        <taxon>Ascomycota</taxon>
        <taxon>Pezizomycotina</taxon>
        <taxon>Sordariomycetes</taxon>
        <taxon>Hypocreomycetidae</taxon>
        <taxon>Hypocreales</taxon>
        <taxon>Nectriaceae</taxon>
        <taxon>Fusarium</taxon>
    </lineage>
</organism>
<evidence type="ECO:0000313" key="3">
    <source>
        <dbReference type="Proteomes" id="UP000037904"/>
    </source>
</evidence>
<feature type="compositionally biased region" description="Basic and acidic residues" evidence="1">
    <location>
        <begin position="144"/>
        <end position="153"/>
    </location>
</feature>
<feature type="region of interest" description="Disordered" evidence="1">
    <location>
        <begin position="138"/>
        <end position="174"/>
    </location>
</feature>
<feature type="compositionally biased region" description="Basic and acidic residues" evidence="1">
    <location>
        <begin position="1"/>
        <end position="10"/>
    </location>
</feature>
<sequence>MAPNNEEDHPSQGQTYQPPTVEDESTEEDYEQLAQAQREASDAQLRAIKAQRKAGKARREATKAQERLERLRAEASNNASDPLDEGIEGITGDPAAIGRAAQELMTRGITAPDLNASDCRLHDCRFCFQLPGDRRQRMEKKRARLSDEADDIRSPGSGWLTRGQKRHPEASSFGTPDPLQLDKLLTLSCNVRAVKALLNSVFFKPGVESNICGMWLRGSFAFLSTIKDPNLLLRTMIKRDPELGFLWIGAFITGCHDRVLREGRGGWWKIDLGAAAWTGTLMSFIQEPVLCPAPGTASISRANECRLSFLCHGMGYTTTPLFPFAPFGSTALYDTNLDVREHLLCGRDHVISYIGLTWRGDDGTEIEQKPEVPSIVTRPNTGKLLRCSPEVDVDYDDYDSEDETSEMVTRNISTWLRGEDGFPVAERAIREHEWIDNLDSDDDEPIEGDVRSTVGGRLHGWLLKTSTQRSNSI</sequence>
<dbReference type="AlphaFoldDB" id="A0A0M9ER41"/>
<keyword evidence="3" id="KW-1185">Reference proteome</keyword>
<comment type="caution">
    <text evidence="2">The sequence shown here is derived from an EMBL/GenBank/DDBJ whole genome shotgun (WGS) entry which is preliminary data.</text>
</comment>
<evidence type="ECO:0000256" key="1">
    <source>
        <dbReference type="SAM" id="MobiDB-lite"/>
    </source>
</evidence>
<reference evidence="2 3" key="1">
    <citation type="submission" date="2015-04" db="EMBL/GenBank/DDBJ databases">
        <title>The draft genome sequence of Fusarium langsethiae, a T-2/HT-2 mycotoxin producer.</title>
        <authorList>
            <person name="Lysoe E."/>
            <person name="Divon H.H."/>
            <person name="Terzi V."/>
            <person name="Orru L."/>
            <person name="Lamontanara A."/>
            <person name="Kolseth A.-K."/>
            <person name="Frandsen R.J."/>
            <person name="Nielsen K."/>
            <person name="Thrane U."/>
        </authorList>
    </citation>
    <scope>NUCLEOTIDE SEQUENCE [LARGE SCALE GENOMIC DNA]</scope>
    <source>
        <strain evidence="2 3">Fl201059</strain>
    </source>
</reference>
<protein>
    <submittedName>
        <fullName evidence="2">Immunoglobulin variable region used by the itc63b heavy chain</fullName>
    </submittedName>
</protein>
<evidence type="ECO:0000313" key="2">
    <source>
        <dbReference type="EMBL" id="KPA37912.1"/>
    </source>
</evidence>